<reference evidence="1 2" key="1">
    <citation type="journal article" date="2023" name="Mol. Biol. Evol.">
        <title>Genomics of Secondarily Temperate Adaptation in the Only Non-Antarctic Icefish.</title>
        <authorList>
            <person name="Rivera-Colon A.G."/>
            <person name="Rayamajhi N."/>
            <person name="Minhas B.F."/>
            <person name="Madrigal G."/>
            <person name="Bilyk K.T."/>
            <person name="Yoon V."/>
            <person name="Hune M."/>
            <person name="Gregory S."/>
            <person name="Cheng C.H.C."/>
            <person name="Catchen J.M."/>
        </authorList>
    </citation>
    <scope>NUCLEOTIDE SEQUENCE [LARGE SCALE GENOMIC DNA]</scope>
    <source>
        <tissue evidence="1">White muscle</tissue>
    </source>
</reference>
<dbReference type="EMBL" id="JAURVH010001519">
    <property type="protein sequence ID" value="KAK5926918.1"/>
    <property type="molecule type" value="Genomic_DNA"/>
</dbReference>
<comment type="caution">
    <text evidence="1">The sequence shown here is derived from an EMBL/GenBank/DDBJ whole genome shotgun (WGS) entry which is preliminary data.</text>
</comment>
<organism evidence="1 2">
    <name type="scientific">Champsocephalus gunnari</name>
    <name type="common">Mackerel icefish</name>
    <dbReference type="NCBI Taxonomy" id="52237"/>
    <lineage>
        <taxon>Eukaryota</taxon>
        <taxon>Metazoa</taxon>
        <taxon>Chordata</taxon>
        <taxon>Craniata</taxon>
        <taxon>Vertebrata</taxon>
        <taxon>Euteleostomi</taxon>
        <taxon>Actinopterygii</taxon>
        <taxon>Neopterygii</taxon>
        <taxon>Teleostei</taxon>
        <taxon>Neoteleostei</taxon>
        <taxon>Acanthomorphata</taxon>
        <taxon>Eupercaria</taxon>
        <taxon>Perciformes</taxon>
        <taxon>Notothenioidei</taxon>
        <taxon>Channichthyidae</taxon>
        <taxon>Champsocephalus</taxon>
    </lineage>
</organism>
<gene>
    <name evidence="1" type="ORF">CgunFtcFv8_022453</name>
</gene>
<proteinExistence type="predicted"/>
<keyword evidence="2" id="KW-1185">Reference proteome</keyword>
<protein>
    <submittedName>
        <fullName evidence="1">Uncharacterized protein</fullName>
    </submittedName>
</protein>
<dbReference type="Proteomes" id="UP001331515">
    <property type="component" value="Unassembled WGS sequence"/>
</dbReference>
<evidence type="ECO:0000313" key="1">
    <source>
        <dbReference type="EMBL" id="KAK5926918.1"/>
    </source>
</evidence>
<evidence type="ECO:0000313" key="2">
    <source>
        <dbReference type="Proteomes" id="UP001331515"/>
    </source>
</evidence>
<dbReference type="AlphaFoldDB" id="A0AAN8HT64"/>
<sequence length="118" mass="12838">MRGGGGLSQCHRSCSYDIYSKSPTLPLPTVVPPLSSLRADRDGFPTRVLSAAALDDTDPGQAGPEWQEVLAFNLTHIQQPQLDVLGENQVGCYKLVWHFHMELLAGYSNGTIDNVISV</sequence>
<name>A0AAN8HT64_CHAGU</name>
<accession>A0AAN8HT64</accession>